<accession>A0A835ZDW8</accession>
<protein>
    <submittedName>
        <fullName evidence="2">Phox homologous domain-containing protein</fullName>
    </submittedName>
</protein>
<name>A0A835ZDW8_9STRA</name>
<proteinExistence type="predicted"/>
<comment type="caution">
    <text evidence="2">The sequence shown here is derived from an EMBL/GenBank/DDBJ whole genome shotgun (WGS) entry which is preliminary data.</text>
</comment>
<evidence type="ECO:0000259" key="1">
    <source>
        <dbReference type="PROSITE" id="PS50195"/>
    </source>
</evidence>
<dbReference type="PROSITE" id="PS50195">
    <property type="entry name" value="PX"/>
    <property type="match status" value="1"/>
</dbReference>
<dbReference type="InterPro" id="IPR036871">
    <property type="entry name" value="PX_dom_sf"/>
</dbReference>
<dbReference type="PANTHER" id="PTHR22775:SF3">
    <property type="entry name" value="SORTING NEXIN-13"/>
    <property type="match status" value="1"/>
</dbReference>
<evidence type="ECO:0000313" key="3">
    <source>
        <dbReference type="Proteomes" id="UP000664859"/>
    </source>
</evidence>
<dbReference type="Pfam" id="PF00787">
    <property type="entry name" value="PX"/>
    <property type="match status" value="1"/>
</dbReference>
<dbReference type="PANTHER" id="PTHR22775">
    <property type="entry name" value="SORTING NEXIN"/>
    <property type="match status" value="1"/>
</dbReference>
<feature type="domain" description="PX" evidence="1">
    <location>
        <begin position="1"/>
        <end position="82"/>
    </location>
</feature>
<dbReference type="CDD" id="cd06093">
    <property type="entry name" value="PX_domain"/>
    <property type="match status" value="1"/>
</dbReference>
<reference evidence="2" key="1">
    <citation type="submission" date="2021-02" db="EMBL/GenBank/DDBJ databases">
        <title>First Annotated Genome of the Yellow-green Alga Tribonema minus.</title>
        <authorList>
            <person name="Mahan K.M."/>
        </authorList>
    </citation>
    <scope>NUCLEOTIDE SEQUENCE</scope>
    <source>
        <strain evidence="2">UTEX B ZZ1240</strain>
    </source>
</reference>
<dbReference type="AlphaFoldDB" id="A0A835ZDW8"/>
<dbReference type="InterPro" id="IPR001683">
    <property type="entry name" value="PX_dom"/>
</dbReference>
<dbReference type="OrthoDB" id="289113at2759"/>
<gene>
    <name evidence="2" type="ORF">JKP88DRAFT_178992</name>
</gene>
<dbReference type="Proteomes" id="UP000664859">
    <property type="component" value="Unassembled WGS sequence"/>
</dbReference>
<dbReference type="Gene3D" id="3.30.1520.10">
    <property type="entry name" value="Phox-like domain"/>
    <property type="match status" value="1"/>
</dbReference>
<dbReference type="SUPFAM" id="SSF64268">
    <property type="entry name" value="PX domain"/>
    <property type="match status" value="1"/>
</dbReference>
<sequence length="118" mass="13879">MLRRRYREFSELHRALAEDFRLQGPPLPPLPSKRIFGSSTSPAFVQDRRLALQGYLRKLCASPEFWQSDALVRFLDADTSMLRMQMRVAGARREWYQLALKGINKNRSRFDLFLPTFT</sequence>
<dbReference type="EMBL" id="JAFCMP010000092">
    <property type="protein sequence ID" value="KAG5187173.1"/>
    <property type="molecule type" value="Genomic_DNA"/>
</dbReference>
<keyword evidence="3" id="KW-1185">Reference proteome</keyword>
<organism evidence="2 3">
    <name type="scientific">Tribonema minus</name>
    <dbReference type="NCBI Taxonomy" id="303371"/>
    <lineage>
        <taxon>Eukaryota</taxon>
        <taxon>Sar</taxon>
        <taxon>Stramenopiles</taxon>
        <taxon>Ochrophyta</taxon>
        <taxon>PX clade</taxon>
        <taxon>Xanthophyceae</taxon>
        <taxon>Tribonematales</taxon>
        <taxon>Tribonemataceae</taxon>
        <taxon>Tribonema</taxon>
    </lineage>
</organism>
<dbReference type="GO" id="GO:0035091">
    <property type="term" value="F:phosphatidylinositol binding"/>
    <property type="evidence" value="ECO:0007669"/>
    <property type="project" value="InterPro"/>
</dbReference>
<evidence type="ECO:0000313" key="2">
    <source>
        <dbReference type="EMBL" id="KAG5187173.1"/>
    </source>
</evidence>